<sequence length="1045" mass="116993">MKYAVESLKLGENIKPAPCIAIANEDNPVCCKSNLLKNTLSTSKNVSNFFDPRGEHKPFDEGMDKATTTEMTFKAICNSPEDSTSESHCSVLKPQTGNPNFIDISLSSSGSPLINSVGTLEMAKPLINTTHELKYQPSVADRPTGVLIDEMEEQPKNCQCDTKSISSFSTKKAVQLADLACMETHIKEAKAQSSVQNPTDTYSESCIQKVLETQKNYRKAYSIENDDDISNLKISCEDFLKSNGPRFSQKEDQSEGLSNALSPKISTPSTKPLNCEEHLEWEQGQSSPSFVTQYEMLAHNHRPLKSQNTEFEGTNKIDLLDFPNIRIPIENAKMNIHKKIEAVEAAAVEPLEIQVKISTAPLYIKGNSALEQKPPLANSNTKAQVEGPNINITDKSLQVLSEQKLPYVKKKNETGKVQLELHSSSVTTHSEQTNAALDMHMEFENQNICGKQERSLAINRISQSECHNMQKFTKPLLIDKQFESNAMEKLRHSVFQKQAESISVQTGVEGHLDAINIPTCEDLQAFYKHQRLSSSQKQPKLPIINFYQDSKVLGLLDKKLAEKNPTISNQSSVDSGIHMQCERISSSQFKEKQPDHQLECITINKTELSPEKNDLNLSAIISDQRKSNILSHSEQISNVASHPLTKPMDMGQTSLKLSQANATPLKIMEVSHNSKRETNLETVKPAHKMFAEDSKQIACLTTPVYQDTNSENDVLTALSKVSSVQTKAQVHHAFNTEVECVQPLHVLHNSQSCATLDDQKHIHVNFAEIQEAPKSGPISMVHSLQTSDLPSLISMQKIGLERKETCQVLHALDATTESRSQNFTVNAPHVLQEVCSGKNLKCEQIVKNEQCQVHPHIDMQKQPLGEKLWGTDVEVFVCSKESFKCLSTNTSPKNILKSLPLAKAIDVKSIAPHCENVHESYIPINHSKPEAEKCPHYRMVSPTFCQEKISDLDDHTVPGSCISQYHEWRETSLYGEMPQEKQVELKDKDKKAFQWSSIHEATHIKVTDNQPTQNLAHMQPFCQSQRPLRVGLSRKQRVRPLHDKT</sequence>
<evidence type="ECO:0000313" key="2">
    <source>
        <dbReference type="EMBL" id="GFN83063.1"/>
    </source>
</evidence>
<evidence type="ECO:0000313" key="3">
    <source>
        <dbReference type="Proteomes" id="UP000735302"/>
    </source>
</evidence>
<feature type="region of interest" description="Disordered" evidence="1">
    <location>
        <begin position="244"/>
        <end position="270"/>
    </location>
</feature>
<protein>
    <submittedName>
        <fullName evidence="2">Uncharacterized protein</fullName>
    </submittedName>
</protein>
<keyword evidence="3" id="KW-1185">Reference proteome</keyword>
<name>A0AAV3YLX8_9GAST</name>
<accession>A0AAV3YLX8</accession>
<dbReference type="EMBL" id="BLXT01001085">
    <property type="protein sequence ID" value="GFN83063.1"/>
    <property type="molecule type" value="Genomic_DNA"/>
</dbReference>
<proteinExistence type="predicted"/>
<dbReference type="Proteomes" id="UP000735302">
    <property type="component" value="Unassembled WGS sequence"/>
</dbReference>
<comment type="caution">
    <text evidence="2">The sequence shown here is derived from an EMBL/GenBank/DDBJ whole genome shotgun (WGS) entry which is preliminary data.</text>
</comment>
<dbReference type="AlphaFoldDB" id="A0AAV3YLX8"/>
<gene>
    <name evidence="2" type="ORF">PoB_000956900</name>
</gene>
<reference evidence="2 3" key="1">
    <citation type="journal article" date="2021" name="Elife">
        <title>Chloroplast acquisition without the gene transfer in kleptoplastic sea slugs, Plakobranchus ocellatus.</title>
        <authorList>
            <person name="Maeda T."/>
            <person name="Takahashi S."/>
            <person name="Yoshida T."/>
            <person name="Shimamura S."/>
            <person name="Takaki Y."/>
            <person name="Nagai Y."/>
            <person name="Toyoda A."/>
            <person name="Suzuki Y."/>
            <person name="Arimoto A."/>
            <person name="Ishii H."/>
            <person name="Satoh N."/>
            <person name="Nishiyama T."/>
            <person name="Hasebe M."/>
            <person name="Maruyama T."/>
            <person name="Minagawa J."/>
            <person name="Obokata J."/>
            <person name="Shigenobu S."/>
        </authorList>
    </citation>
    <scope>NUCLEOTIDE SEQUENCE [LARGE SCALE GENOMIC DNA]</scope>
</reference>
<feature type="compositionally biased region" description="Polar residues" evidence="1">
    <location>
        <begin position="255"/>
        <end position="270"/>
    </location>
</feature>
<evidence type="ECO:0000256" key="1">
    <source>
        <dbReference type="SAM" id="MobiDB-lite"/>
    </source>
</evidence>
<organism evidence="2 3">
    <name type="scientific">Plakobranchus ocellatus</name>
    <dbReference type="NCBI Taxonomy" id="259542"/>
    <lineage>
        <taxon>Eukaryota</taxon>
        <taxon>Metazoa</taxon>
        <taxon>Spiralia</taxon>
        <taxon>Lophotrochozoa</taxon>
        <taxon>Mollusca</taxon>
        <taxon>Gastropoda</taxon>
        <taxon>Heterobranchia</taxon>
        <taxon>Euthyneura</taxon>
        <taxon>Panpulmonata</taxon>
        <taxon>Sacoglossa</taxon>
        <taxon>Placobranchoidea</taxon>
        <taxon>Plakobranchidae</taxon>
        <taxon>Plakobranchus</taxon>
    </lineage>
</organism>